<keyword evidence="2" id="KW-0732">Signal</keyword>
<reference evidence="3" key="1">
    <citation type="submission" date="2025-08" db="UniProtKB">
        <authorList>
            <consortium name="Ensembl"/>
        </authorList>
    </citation>
    <scope>IDENTIFICATION</scope>
</reference>
<proteinExistence type="predicted"/>
<reference evidence="3" key="2">
    <citation type="submission" date="2025-09" db="UniProtKB">
        <authorList>
            <consortium name="Ensembl"/>
        </authorList>
    </citation>
    <scope>IDENTIFICATION</scope>
</reference>
<organism evidence="3 4">
    <name type="scientific">Coturnix japonica</name>
    <name type="common">Japanese quail</name>
    <name type="synonym">Coturnix coturnix japonica</name>
    <dbReference type="NCBI Taxonomy" id="93934"/>
    <lineage>
        <taxon>Eukaryota</taxon>
        <taxon>Metazoa</taxon>
        <taxon>Chordata</taxon>
        <taxon>Craniata</taxon>
        <taxon>Vertebrata</taxon>
        <taxon>Euteleostomi</taxon>
        <taxon>Archelosauria</taxon>
        <taxon>Archosauria</taxon>
        <taxon>Dinosauria</taxon>
        <taxon>Saurischia</taxon>
        <taxon>Theropoda</taxon>
        <taxon>Coelurosauria</taxon>
        <taxon>Aves</taxon>
        <taxon>Neognathae</taxon>
        <taxon>Galloanserae</taxon>
        <taxon>Galliformes</taxon>
        <taxon>Phasianidae</taxon>
        <taxon>Perdicinae</taxon>
        <taxon>Coturnix</taxon>
    </lineage>
</organism>
<name>A0A8C2SKI5_COTJA</name>
<dbReference type="AlphaFoldDB" id="A0A8C2SKI5"/>
<dbReference type="Proteomes" id="UP000694412">
    <property type="component" value="Unassembled WGS sequence"/>
</dbReference>
<feature type="chain" id="PRO_5045509425" evidence="2">
    <location>
        <begin position="25"/>
        <end position="109"/>
    </location>
</feature>
<evidence type="ECO:0000256" key="1">
    <source>
        <dbReference type="SAM" id="MobiDB-lite"/>
    </source>
</evidence>
<keyword evidence="4" id="KW-1185">Reference proteome</keyword>
<evidence type="ECO:0000313" key="3">
    <source>
        <dbReference type="Ensembl" id="ENSCJPP00005000202.1"/>
    </source>
</evidence>
<feature type="signal peptide" evidence="2">
    <location>
        <begin position="1"/>
        <end position="24"/>
    </location>
</feature>
<protein>
    <submittedName>
        <fullName evidence="3">Uncharacterized protein</fullName>
    </submittedName>
</protein>
<evidence type="ECO:0000256" key="2">
    <source>
        <dbReference type="SAM" id="SignalP"/>
    </source>
</evidence>
<dbReference type="Ensembl" id="ENSCJPT00005000407.1">
    <property type="protein sequence ID" value="ENSCJPP00005000202.1"/>
    <property type="gene ID" value="ENSCJPG00005000276.1"/>
</dbReference>
<evidence type="ECO:0000313" key="4">
    <source>
        <dbReference type="Proteomes" id="UP000694412"/>
    </source>
</evidence>
<feature type="region of interest" description="Disordered" evidence="1">
    <location>
        <begin position="70"/>
        <end position="92"/>
    </location>
</feature>
<accession>A0A8C2SKI5</accession>
<sequence length="109" mass="11440">MICHYSFLIACSKILSLFLAQINALPFLSLCPSTSGSIQAFNNLENLIFGKGFQAKISCGGEQMRSPTELTGAGGGMGVPSPIERMTPPSTSSMSASWAALAGIQQLHC</sequence>